<dbReference type="GO" id="GO:0005886">
    <property type="term" value="C:plasma membrane"/>
    <property type="evidence" value="ECO:0007669"/>
    <property type="project" value="UniProtKB-SubCell"/>
</dbReference>
<organism evidence="9 10">
    <name type="scientific">Caldibacillus debilis</name>
    <dbReference type="NCBI Taxonomy" id="301148"/>
    <lineage>
        <taxon>Bacteria</taxon>
        <taxon>Bacillati</taxon>
        <taxon>Bacillota</taxon>
        <taxon>Bacilli</taxon>
        <taxon>Bacillales</taxon>
        <taxon>Bacillaceae</taxon>
        <taxon>Caldibacillus</taxon>
    </lineage>
</organism>
<evidence type="ECO:0000259" key="8">
    <source>
        <dbReference type="Pfam" id="PF04039"/>
    </source>
</evidence>
<evidence type="ECO:0000256" key="6">
    <source>
        <dbReference type="ARBA" id="ARBA00023136"/>
    </source>
</evidence>
<feature type="transmembrane region" description="Helical" evidence="7">
    <location>
        <begin position="111"/>
        <end position="136"/>
    </location>
</feature>
<dbReference type="InterPro" id="IPR050622">
    <property type="entry name" value="CPA3_antiporter_subunitB"/>
</dbReference>
<evidence type="ECO:0000313" key="10">
    <source>
        <dbReference type="Proteomes" id="UP000257014"/>
    </source>
</evidence>
<name>A0A3E0K449_9BACI</name>
<keyword evidence="6 7" id="KW-0472">Membrane</keyword>
<dbReference type="AlphaFoldDB" id="A0A3E0K449"/>
<gene>
    <name evidence="9" type="ORF">C6P37_08725</name>
</gene>
<dbReference type="Pfam" id="PF04039">
    <property type="entry name" value="MnhB"/>
    <property type="match status" value="1"/>
</dbReference>
<dbReference type="EMBL" id="QEWE01000017">
    <property type="protein sequence ID" value="REJ28308.1"/>
    <property type="molecule type" value="Genomic_DNA"/>
</dbReference>
<evidence type="ECO:0000256" key="3">
    <source>
        <dbReference type="ARBA" id="ARBA00022475"/>
    </source>
</evidence>
<sequence length="145" mass="15603">MKPNDVILHMAAKIAVIIIFTFAIYLFMSGHHHPGGGFIGGLTFSSGIVLLYLAFDIESIRKNLPVDFKKVAAFGIILSILTGAYAMLSGEPFLTQTFGKVDLPIFGETELASAVLFDTGVALAVIGTAVNIILSISEDQKSWKR</sequence>
<comment type="caution">
    <text evidence="9">The sequence shown here is derived from an EMBL/GenBank/DDBJ whole genome shotgun (WGS) entry which is preliminary data.</text>
</comment>
<feature type="domain" description="Na+/H+ antiporter MnhB subunit-related protein" evidence="8">
    <location>
        <begin position="7"/>
        <end position="130"/>
    </location>
</feature>
<dbReference type="PANTHER" id="PTHR33932:SF4">
    <property type="entry name" value="NA(+)_H(+) ANTIPORTER SUBUNIT B"/>
    <property type="match status" value="1"/>
</dbReference>
<evidence type="ECO:0000256" key="4">
    <source>
        <dbReference type="ARBA" id="ARBA00022692"/>
    </source>
</evidence>
<evidence type="ECO:0000256" key="5">
    <source>
        <dbReference type="ARBA" id="ARBA00022989"/>
    </source>
</evidence>
<proteinExistence type="inferred from homology"/>
<dbReference type="InterPro" id="IPR007182">
    <property type="entry name" value="MnhB"/>
</dbReference>
<evidence type="ECO:0000256" key="7">
    <source>
        <dbReference type="SAM" id="Phobius"/>
    </source>
</evidence>
<evidence type="ECO:0000256" key="2">
    <source>
        <dbReference type="ARBA" id="ARBA00009425"/>
    </source>
</evidence>
<evidence type="ECO:0000256" key="1">
    <source>
        <dbReference type="ARBA" id="ARBA00004651"/>
    </source>
</evidence>
<protein>
    <submittedName>
        <fullName evidence="9">Na(+)/H(+) antiporter subunit B</fullName>
    </submittedName>
</protein>
<keyword evidence="5 7" id="KW-1133">Transmembrane helix</keyword>
<feature type="transmembrane region" description="Helical" evidence="7">
    <location>
        <begin position="34"/>
        <end position="55"/>
    </location>
</feature>
<dbReference type="PANTHER" id="PTHR33932">
    <property type="entry name" value="NA(+)/H(+) ANTIPORTER SUBUNIT B"/>
    <property type="match status" value="1"/>
</dbReference>
<dbReference type="RefSeq" id="WP_120666803.1">
    <property type="nucleotide sequence ID" value="NZ_JBAIZG010000047.1"/>
</dbReference>
<keyword evidence="4 7" id="KW-0812">Transmembrane</keyword>
<reference evidence="9 10" key="1">
    <citation type="submission" date="2018-03" db="EMBL/GenBank/DDBJ databases">
        <authorList>
            <person name="Keele B.F."/>
        </authorList>
    </citation>
    <scope>NUCLEOTIDE SEQUENCE [LARGE SCALE GENOMIC DNA]</scope>
    <source>
        <strain evidence="9">ZCTH4_d</strain>
    </source>
</reference>
<keyword evidence="3" id="KW-1003">Cell membrane</keyword>
<comment type="subcellular location">
    <subcellularLocation>
        <location evidence="1">Cell membrane</location>
        <topology evidence="1">Multi-pass membrane protein</topology>
    </subcellularLocation>
</comment>
<evidence type="ECO:0000313" key="9">
    <source>
        <dbReference type="EMBL" id="REJ28308.1"/>
    </source>
</evidence>
<accession>A0A3E0K449</accession>
<feature type="transmembrane region" description="Helical" evidence="7">
    <location>
        <begin position="71"/>
        <end position="88"/>
    </location>
</feature>
<feature type="transmembrane region" description="Helical" evidence="7">
    <location>
        <begin position="7"/>
        <end position="28"/>
    </location>
</feature>
<comment type="similarity">
    <text evidence="2">Belongs to the CPA3 antiporters (TC 2.A.63) subunit B family.</text>
</comment>
<dbReference type="NCBIfam" id="NF009223">
    <property type="entry name" value="PRK12573.1"/>
    <property type="match status" value="1"/>
</dbReference>
<dbReference type="Proteomes" id="UP000257014">
    <property type="component" value="Unassembled WGS sequence"/>
</dbReference>